<reference evidence="2" key="1">
    <citation type="journal article" date="2014" name="Int. J. Syst. Evol. Microbiol.">
        <title>Complete genome sequence of Corynebacterium casei LMG S-19264T (=DSM 44701T), isolated from a smear-ripened cheese.</title>
        <authorList>
            <consortium name="US DOE Joint Genome Institute (JGI-PGF)"/>
            <person name="Walter F."/>
            <person name="Albersmeier A."/>
            <person name="Kalinowski J."/>
            <person name="Ruckert C."/>
        </authorList>
    </citation>
    <scope>NUCLEOTIDE SEQUENCE</scope>
    <source>
        <strain evidence="2">CGMCC 4.7306</strain>
    </source>
</reference>
<gene>
    <name evidence="2" type="ORF">GCM10011575_41940</name>
</gene>
<evidence type="ECO:0000313" key="3">
    <source>
        <dbReference type="Proteomes" id="UP000613840"/>
    </source>
</evidence>
<sequence length="166" mass="17276">MRKLTLATLTLLLAAAVALIASDVGDSRTSGQPAHRAAMAVPESAGTPTVAPMYSTPESPVSSSAQPTWAGAAEEFVQTFLDTSSSRTTRLDAIASPRLAVLLARTDPGKIPKAKPSDVPRLVDDTGSVVTVSQQLSDGSAFSFDLVPDTTRQAGWVVTSVRPGER</sequence>
<dbReference type="RefSeq" id="WP_188897510.1">
    <property type="nucleotide sequence ID" value="NZ_BMMZ01000014.1"/>
</dbReference>
<evidence type="ECO:0000256" key="1">
    <source>
        <dbReference type="SAM" id="SignalP"/>
    </source>
</evidence>
<feature type="chain" id="PRO_5039101640" evidence="1">
    <location>
        <begin position="22"/>
        <end position="166"/>
    </location>
</feature>
<protein>
    <submittedName>
        <fullName evidence="2">Uncharacterized protein</fullName>
    </submittedName>
</protein>
<comment type="caution">
    <text evidence="2">The sequence shown here is derived from an EMBL/GenBank/DDBJ whole genome shotgun (WGS) entry which is preliminary data.</text>
</comment>
<organism evidence="2 3">
    <name type="scientific">Microlunatus endophyticus</name>
    <dbReference type="NCBI Taxonomy" id="1716077"/>
    <lineage>
        <taxon>Bacteria</taxon>
        <taxon>Bacillati</taxon>
        <taxon>Actinomycetota</taxon>
        <taxon>Actinomycetes</taxon>
        <taxon>Propionibacteriales</taxon>
        <taxon>Propionibacteriaceae</taxon>
        <taxon>Microlunatus</taxon>
    </lineage>
</organism>
<keyword evidence="3" id="KW-1185">Reference proteome</keyword>
<dbReference type="EMBL" id="BMMZ01000014">
    <property type="protein sequence ID" value="GGL79163.1"/>
    <property type="molecule type" value="Genomic_DNA"/>
</dbReference>
<proteinExistence type="predicted"/>
<name>A0A917W7C3_9ACTN</name>
<dbReference type="Proteomes" id="UP000613840">
    <property type="component" value="Unassembled WGS sequence"/>
</dbReference>
<evidence type="ECO:0000313" key="2">
    <source>
        <dbReference type="EMBL" id="GGL79163.1"/>
    </source>
</evidence>
<reference evidence="2" key="2">
    <citation type="submission" date="2020-09" db="EMBL/GenBank/DDBJ databases">
        <authorList>
            <person name="Sun Q."/>
            <person name="Zhou Y."/>
        </authorList>
    </citation>
    <scope>NUCLEOTIDE SEQUENCE</scope>
    <source>
        <strain evidence="2">CGMCC 4.7306</strain>
    </source>
</reference>
<dbReference type="AlphaFoldDB" id="A0A917W7C3"/>
<accession>A0A917W7C3</accession>
<feature type="signal peptide" evidence="1">
    <location>
        <begin position="1"/>
        <end position="21"/>
    </location>
</feature>
<keyword evidence="1" id="KW-0732">Signal</keyword>